<dbReference type="SUPFAM" id="SSF48403">
    <property type="entry name" value="Ankyrin repeat"/>
    <property type="match status" value="1"/>
</dbReference>
<evidence type="ECO:0000256" key="1">
    <source>
        <dbReference type="ARBA" id="ARBA00022737"/>
    </source>
</evidence>
<dbReference type="EMBL" id="GDRN01045525">
    <property type="protein sequence ID" value="JAI66849.1"/>
    <property type="molecule type" value="Transcribed_RNA"/>
</dbReference>
<dbReference type="Pfam" id="PF12796">
    <property type="entry name" value="Ank_2"/>
    <property type="match status" value="1"/>
</dbReference>
<keyword evidence="2 3" id="KW-0040">ANK repeat</keyword>
<evidence type="ECO:0000256" key="2">
    <source>
        <dbReference type="ARBA" id="ARBA00023043"/>
    </source>
</evidence>
<name>A0A0P4WR32_SCYOL</name>
<dbReference type="SMART" id="SM00248">
    <property type="entry name" value="ANK"/>
    <property type="match status" value="2"/>
</dbReference>
<accession>A0A0P4WR32</accession>
<dbReference type="AlphaFoldDB" id="A0A0P4WR32"/>
<organism evidence="4">
    <name type="scientific">Scylla olivacea</name>
    <name type="common">Orange mud crab</name>
    <name type="synonym">Cancer olivacea</name>
    <dbReference type="NCBI Taxonomy" id="85551"/>
    <lineage>
        <taxon>Eukaryota</taxon>
        <taxon>Metazoa</taxon>
        <taxon>Ecdysozoa</taxon>
        <taxon>Arthropoda</taxon>
        <taxon>Crustacea</taxon>
        <taxon>Multicrustacea</taxon>
        <taxon>Malacostraca</taxon>
        <taxon>Eumalacostraca</taxon>
        <taxon>Eucarida</taxon>
        <taxon>Decapoda</taxon>
        <taxon>Pleocyemata</taxon>
        <taxon>Brachyura</taxon>
        <taxon>Eubrachyura</taxon>
        <taxon>Portunoidea</taxon>
        <taxon>Portunidae</taxon>
        <taxon>Portuninae</taxon>
        <taxon>Scylla</taxon>
    </lineage>
</organism>
<sequence length="143" mass="15347">MYSAKALIDAGADLNARDNSMRTPLHVSVLGKSTNIMKLLLDAGCDVQAVNDKGFSVLHIAALSGNEKAVQELRMAGVETDRKDSMGLMPEDVADVWGSHGTAWLLRKMPKATRTTTRITTANPSSNIMMVGPAKGNIDNNHL</sequence>
<protein>
    <submittedName>
        <fullName evidence="4">Uncharacterized protein</fullName>
    </submittedName>
</protein>
<dbReference type="PROSITE" id="PS50297">
    <property type="entry name" value="ANK_REP_REGION"/>
    <property type="match status" value="2"/>
</dbReference>
<feature type="repeat" description="ANK" evidence="3">
    <location>
        <begin position="53"/>
        <end position="85"/>
    </location>
</feature>
<dbReference type="PROSITE" id="PS50088">
    <property type="entry name" value="ANK_REPEAT"/>
    <property type="match status" value="2"/>
</dbReference>
<proteinExistence type="predicted"/>
<dbReference type="InterPro" id="IPR002110">
    <property type="entry name" value="Ankyrin_rpt"/>
</dbReference>
<reference evidence="4" key="1">
    <citation type="submission" date="2015-09" db="EMBL/GenBank/DDBJ databases">
        <title>Scylla olivacea transcriptome.</title>
        <authorList>
            <person name="Ikhwanuddin M."/>
        </authorList>
    </citation>
    <scope>NUCLEOTIDE SEQUENCE</scope>
</reference>
<feature type="repeat" description="ANK" evidence="3">
    <location>
        <begin position="20"/>
        <end position="52"/>
    </location>
</feature>
<dbReference type="PANTHER" id="PTHR24171">
    <property type="entry name" value="ANKYRIN REPEAT DOMAIN-CONTAINING PROTEIN 39-RELATED"/>
    <property type="match status" value="1"/>
</dbReference>
<evidence type="ECO:0000256" key="3">
    <source>
        <dbReference type="PROSITE-ProRule" id="PRU00023"/>
    </source>
</evidence>
<dbReference type="InterPro" id="IPR036770">
    <property type="entry name" value="Ankyrin_rpt-contain_sf"/>
</dbReference>
<dbReference type="EMBL" id="GDRN01045526">
    <property type="protein sequence ID" value="JAI66848.1"/>
    <property type="molecule type" value="Transcribed_RNA"/>
</dbReference>
<dbReference type="Gene3D" id="1.25.40.20">
    <property type="entry name" value="Ankyrin repeat-containing domain"/>
    <property type="match status" value="2"/>
</dbReference>
<evidence type="ECO:0000313" key="4">
    <source>
        <dbReference type="EMBL" id="JAI66849.1"/>
    </source>
</evidence>
<keyword evidence="1" id="KW-0677">Repeat</keyword>